<sequence>MTTSTVATKLNISGAGGDALERFCTLYNSRSGGKSALLNDLLAGGLMLKETGLLDLVINLDESNDYRKLSNKDKTRVLICELAELFGNVETSKPAIPNEPRTVSADTHQQPEPEPVKPVVKAKLPDLGL</sequence>
<name>A0ABU6LCJ5_9GAMM</name>
<evidence type="ECO:0000313" key="2">
    <source>
        <dbReference type="EMBL" id="MEC6833023.1"/>
    </source>
</evidence>
<comment type="caution">
    <text evidence="2">The sequence shown here is derived from an EMBL/GenBank/DDBJ whole genome shotgun (WGS) entry which is preliminary data.</text>
</comment>
<dbReference type="Proteomes" id="UP001306119">
    <property type="component" value="Unassembled WGS sequence"/>
</dbReference>
<evidence type="ECO:0000256" key="1">
    <source>
        <dbReference type="SAM" id="MobiDB-lite"/>
    </source>
</evidence>
<accession>A0ABU6LCJ5</accession>
<evidence type="ECO:0000313" key="3">
    <source>
        <dbReference type="Proteomes" id="UP001306119"/>
    </source>
</evidence>
<organism evidence="2 3">
    <name type="scientific">Photobacterium toruni</name>
    <dbReference type="NCBI Taxonomy" id="1935446"/>
    <lineage>
        <taxon>Bacteria</taxon>
        <taxon>Pseudomonadati</taxon>
        <taxon>Pseudomonadota</taxon>
        <taxon>Gammaproteobacteria</taxon>
        <taxon>Vibrionales</taxon>
        <taxon>Vibrionaceae</taxon>
        <taxon>Photobacterium</taxon>
    </lineage>
</organism>
<keyword evidence="3" id="KW-1185">Reference proteome</keyword>
<dbReference type="RefSeq" id="WP_327775323.1">
    <property type="nucleotide sequence ID" value="NZ_JAYXUG010000013.1"/>
</dbReference>
<gene>
    <name evidence="2" type="ORF">VXS06_14745</name>
</gene>
<reference evidence="2 3" key="1">
    <citation type="submission" date="2024-01" db="EMBL/GenBank/DDBJ databases">
        <title>Active colonisers of the gastrointestinal tract of Atlantic salmon farmed in a warm water region.</title>
        <authorList>
            <person name="Bowman J.P."/>
        </authorList>
    </citation>
    <scope>NUCLEOTIDE SEQUENCE [LARGE SCALE GENOMIC DNA]</scope>
    <source>
        <strain evidence="2 3">S3MW1</strain>
    </source>
</reference>
<dbReference type="EMBL" id="JAYXUG010000013">
    <property type="protein sequence ID" value="MEC6833023.1"/>
    <property type="molecule type" value="Genomic_DNA"/>
</dbReference>
<protein>
    <submittedName>
        <fullName evidence="2">Uncharacterized protein</fullName>
    </submittedName>
</protein>
<proteinExistence type="predicted"/>
<feature type="region of interest" description="Disordered" evidence="1">
    <location>
        <begin position="91"/>
        <end position="129"/>
    </location>
</feature>